<dbReference type="OMA" id="WHVDGTW"/>
<evidence type="ECO:0000256" key="1">
    <source>
        <dbReference type="SAM" id="MobiDB-lite"/>
    </source>
</evidence>
<evidence type="ECO:0000313" key="3">
    <source>
        <dbReference type="Proteomes" id="UP000019377"/>
    </source>
</evidence>
<gene>
    <name evidence="2" type="ORF">PSEUBRA_SCAF2g02986</name>
</gene>
<reference evidence="3" key="1">
    <citation type="journal article" date="2013" name="Genome Announc.">
        <title>Draft genome sequence of Pseudozyma brasiliensis sp. nov. strain GHG001, a high producer of endo-1,4-xylanase isolated from an insect pest of sugarcane.</title>
        <authorList>
            <person name="Oliveira J.V.D.C."/>
            <person name="dos Santos R.A.C."/>
            <person name="Borges T.A."/>
            <person name="Riano-Pachon D.M."/>
            <person name="Goldman G.H."/>
        </authorList>
    </citation>
    <scope>NUCLEOTIDE SEQUENCE [LARGE SCALE GENOMIC DNA]</scope>
    <source>
        <strain evidence="3">GHG001</strain>
    </source>
</reference>
<dbReference type="Proteomes" id="UP000019377">
    <property type="component" value="Unassembled WGS sequence"/>
</dbReference>
<dbReference type="RefSeq" id="XP_016292882.1">
    <property type="nucleotide sequence ID" value="XM_016437383.1"/>
</dbReference>
<proteinExistence type="predicted"/>
<organism evidence="2 3">
    <name type="scientific">Kalmanozyma brasiliensis (strain GHG001)</name>
    <name type="common">Yeast</name>
    <name type="synonym">Pseudozyma brasiliensis</name>
    <dbReference type="NCBI Taxonomy" id="1365824"/>
    <lineage>
        <taxon>Eukaryota</taxon>
        <taxon>Fungi</taxon>
        <taxon>Dikarya</taxon>
        <taxon>Basidiomycota</taxon>
        <taxon>Ustilaginomycotina</taxon>
        <taxon>Ustilaginomycetes</taxon>
        <taxon>Ustilaginales</taxon>
        <taxon>Ustilaginaceae</taxon>
        <taxon>Kalmanozyma</taxon>
    </lineage>
</organism>
<dbReference type="EMBL" id="KI545862">
    <property type="protein sequence ID" value="EST07893.1"/>
    <property type="molecule type" value="Genomic_DNA"/>
</dbReference>
<sequence length="207" mass="22544">MEFLTGSLPEKGPFGSFCLSHSSFGRHNHLYQLSPEQPAICGLVAPLDIECSRVMADGGSQDGRPRALTIAPSTQATASFLTTLDRIRTTLARTSHDEKLLRDDAWPAILKRVHAALDTGKPITGAGPNRGLPMEIVSQTLKASWHVDGTWPIGPNAMQLLEEHSVEKARAEKGPEAKQDPTSEDVAQAYRRRGVVVDEAKVVVDDW</sequence>
<dbReference type="HOGENOM" id="CLU_115051_0_0_1"/>
<evidence type="ECO:0000313" key="2">
    <source>
        <dbReference type="EMBL" id="EST07893.1"/>
    </source>
</evidence>
<name>V5EWW3_KALBG</name>
<protein>
    <submittedName>
        <fullName evidence="2">Uncharacterized protein</fullName>
    </submittedName>
</protein>
<dbReference type="OrthoDB" id="3366194at2759"/>
<accession>V5EWW3</accession>
<dbReference type="eggNOG" id="ENOG502R21R">
    <property type="taxonomic scope" value="Eukaryota"/>
</dbReference>
<feature type="compositionally biased region" description="Basic and acidic residues" evidence="1">
    <location>
        <begin position="166"/>
        <end position="181"/>
    </location>
</feature>
<dbReference type="AlphaFoldDB" id="V5EWW3"/>
<feature type="region of interest" description="Disordered" evidence="1">
    <location>
        <begin position="166"/>
        <end position="190"/>
    </location>
</feature>
<keyword evidence="3" id="KW-1185">Reference proteome</keyword>
<dbReference type="GeneID" id="27420055"/>